<feature type="transmembrane region" description="Helical" evidence="2">
    <location>
        <begin position="85"/>
        <end position="102"/>
    </location>
</feature>
<feature type="compositionally biased region" description="Pro residues" evidence="1">
    <location>
        <begin position="1"/>
        <end position="13"/>
    </location>
</feature>
<protein>
    <submittedName>
        <fullName evidence="3">Uncharacterized protein</fullName>
    </submittedName>
</protein>
<sequence length="528" mass="54428">MPPGPPPATPPDHAPAEVLWFGPPQPPAAPPGPPDPVRAVAAGLLNLSGLGLGYALLRHWALTALCLAATAGLLIVALPADAGGVPAWAVAGYLALLLIAALDGARRGLRAPSTAVRVRPVAALVLGVLLLAVPAGGAVGYGALRDDAVQAMLLDRLERTDALVERASGEDFAQARPDYRTALGRYHDLTENHPGSRAAHRVHDSLVAYYRTVAAPYADHDHCAAVAPLAYLRDVPRSIDRSVLGDLAGWPDARLATSLLACGTGKLGSGESDGQGGELGQLLRTFPGSKQAAGVEPALHDAVERRAGELDGAEPCRATDALRRIGDTARELPAPAPAHLRGDVGRAVRDGEYACGIDQFADKEFGAARTTMTGFAGTYRSDKRRGRAQQVAIAAEIAEQRPAAGLHLPPAHAPGGTRMELVISNDGPDPVEVLYTGPVTGRVTIAGCGSCRTYATEAAGRSKACRASGKTYPHTTLRLPAGSYDFLHKPGGGPATANSRAAGGTIAPGYTYTQCSYVVGGGGLGQNL</sequence>
<feature type="transmembrane region" description="Helical" evidence="2">
    <location>
        <begin position="123"/>
        <end position="144"/>
    </location>
</feature>
<feature type="transmembrane region" description="Helical" evidence="2">
    <location>
        <begin position="39"/>
        <end position="57"/>
    </location>
</feature>
<evidence type="ECO:0000313" key="3">
    <source>
        <dbReference type="EMBL" id="XCJ74014.1"/>
    </source>
</evidence>
<reference evidence="3" key="1">
    <citation type="submission" date="2024-06" db="EMBL/GenBank/DDBJ databases">
        <title>Streptomyces sp. strain HUAS MG91 genome sequences.</title>
        <authorList>
            <person name="Mo P."/>
        </authorList>
    </citation>
    <scope>NUCLEOTIDE SEQUENCE</scope>
    <source>
        <strain evidence="3">HUAS MG91</strain>
    </source>
</reference>
<keyword evidence="2" id="KW-1133">Transmembrane helix</keyword>
<name>A0AAU8J0N4_9ACTN</name>
<keyword evidence="2" id="KW-0472">Membrane</keyword>
<dbReference type="EMBL" id="CP159534">
    <property type="protein sequence ID" value="XCJ74014.1"/>
    <property type="molecule type" value="Genomic_DNA"/>
</dbReference>
<feature type="region of interest" description="Disordered" evidence="1">
    <location>
        <begin position="1"/>
        <end position="35"/>
    </location>
</feature>
<feature type="compositionally biased region" description="Pro residues" evidence="1">
    <location>
        <begin position="23"/>
        <end position="35"/>
    </location>
</feature>
<dbReference type="AlphaFoldDB" id="A0AAU8J0N4"/>
<gene>
    <name evidence="3" type="ORF">ABII15_30405</name>
</gene>
<evidence type="ECO:0000256" key="1">
    <source>
        <dbReference type="SAM" id="MobiDB-lite"/>
    </source>
</evidence>
<evidence type="ECO:0000256" key="2">
    <source>
        <dbReference type="SAM" id="Phobius"/>
    </source>
</evidence>
<organism evidence="3">
    <name type="scientific">Streptomyces tabacisoli</name>
    <dbReference type="NCBI Taxonomy" id="3156398"/>
    <lineage>
        <taxon>Bacteria</taxon>
        <taxon>Bacillati</taxon>
        <taxon>Actinomycetota</taxon>
        <taxon>Actinomycetes</taxon>
        <taxon>Kitasatosporales</taxon>
        <taxon>Streptomycetaceae</taxon>
        <taxon>Streptomyces</taxon>
    </lineage>
</organism>
<keyword evidence="2" id="KW-0812">Transmembrane</keyword>
<proteinExistence type="predicted"/>
<accession>A0AAU8J0N4</accession>
<dbReference type="KEGG" id="stac:ABII15_30405"/>
<dbReference type="RefSeq" id="WP_353945462.1">
    <property type="nucleotide sequence ID" value="NZ_CP159534.1"/>
</dbReference>
<feature type="transmembrane region" description="Helical" evidence="2">
    <location>
        <begin position="62"/>
        <end position="79"/>
    </location>
</feature>